<evidence type="ECO:0000256" key="3">
    <source>
        <dbReference type="ARBA" id="ARBA00022679"/>
    </source>
</evidence>
<dbReference type="Proteomes" id="UP000199340">
    <property type="component" value="Unassembled WGS sequence"/>
</dbReference>
<dbReference type="GO" id="GO:0005524">
    <property type="term" value="F:ATP binding"/>
    <property type="evidence" value="ECO:0007669"/>
    <property type="project" value="UniProtKB-KW"/>
</dbReference>
<dbReference type="EC" id="2.7.4.23" evidence="6"/>
<dbReference type="Gene3D" id="3.40.50.300">
    <property type="entry name" value="P-loop containing nucleotide triphosphate hydrolases"/>
    <property type="match status" value="1"/>
</dbReference>
<keyword evidence="4 6" id="KW-0547">Nucleotide-binding</keyword>
<dbReference type="InterPro" id="IPR008145">
    <property type="entry name" value="GK/Ca_channel_bsu"/>
</dbReference>
<dbReference type="SMART" id="SM00072">
    <property type="entry name" value="GuKc"/>
    <property type="match status" value="1"/>
</dbReference>
<evidence type="ECO:0000256" key="4">
    <source>
        <dbReference type="ARBA" id="ARBA00022741"/>
    </source>
</evidence>
<evidence type="ECO:0000259" key="7">
    <source>
        <dbReference type="PROSITE" id="PS50052"/>
    </source>
</evidence>
<dbReference type="InterPro" id="IPR008144">
    <property type="entry name" value="Guanylate_kin-like_dom"/>
</dbReference>
<keyword evidence="8" id="KW-0418">Kinase</keyword>
<dbReference type="InterPro" id="IPR027417">
    <property type="entry name" value="P-loop_NTPase"/>
</dbReference>
<protein>
    <recommendedName>
        <fullName evidence="6">Ribose 1,5-bisphosphate phosphokinase PhnN</fullName>
        <ecNumber evidence="6">2.7.4.23</ecNumber>
    </recommendedName>
    <alternativeName>
        <fullName evidence="6">Ribose 1,5-bisphosphokinase</fullName>
    </alternativeName>
</protein>
<dbReference type="SUPFAM" id="SSF52540">
    <property type="entry name" value="P-loop containing nucleoside triphosphate hydrolases"/>
    <property type="match status" value="1"/>
</dbReference>
<dbReference type="GO" id="GO:0019634">
    <property type="term" value="P:organic phosphonate metabolic process"/>
    <property type="evidence" value="ECO:0007669"/>
    <property type="project" value="UniProtKB-UniRule"/>
</dbReference>
<comment type="function">
    <text evidence="6">Catalyzes the phosphorylation of ribose 1,5-bisphosphate to 5-phospho-D-ribosyl alpha-1-diphosphate (PRPP).</text>
</comment>
<dbReference type="EMBL" id="FNEB01000008">
    <property type="protein sequence ID" value="SDJ07950.1"/>
    <property type="molecule type" value="Genomic_DNA"/>
</dbReference>
<dbReference type="PANTHER" id="PTHR23117">
    <property type="entry name" value="GUANYLATE KINASE-RELATED"/>
    <property type="match status" value="1"/>
</dbReference>
<dbReference type="RefSeq" id="WP_090029476.1">
    <property type="nucleotide sequence ID" value="NZ_FNEB01000008.1"/>
</dbReference>
<dbReference type="PANTHER" id="PTHR23117:SF8">
    <property type="entry name" value="RIBOSE 1,5-BISPHOSPHATE PHOSPHOKINASE PHNN"/>
    <property type="match status" value="1"/>
</dbReference>
<reference evidence="8 9" key="1">
    <citation type="submission" date="2016-10" db="EMBL/GenBank/DDBJ databases">
        <authorList>
            <person name="de Groot N.N."/>
        </authorList>
    </citation>
    <scope>NUCLEOTIDE SEQUENCE [LARGE SCALE GENOMIC DNA]</scope>
    <source>
        <strain evidence="8 9">DSM 28010</strain>
    </source>
</reference>
<dbReference type="Pfam" id="PF00625">
    <property type="entry name" value="Guanylate_kin"/>
    <property type="match status" value="1"/>
</dbReference>
<comment type="pathway">
    <text evidence="2 6">Metabolic intermediate biosynthesis; 5-phospho-alpha-D-ribose 1-diphosphate biosynthesis; 5-phospho-alpha-D-ribose 1-diphosphate from D-ribose 5-phosphate (route II): step 3/3.</text>
</comment>
<dbReference type="HAMAP" id="MF_00836">
    <property type="entry name" value="PhnN"/>
    <property type="match status" value="1"/>
</dbReference>
<dbReference type="AlphaFoldDB" id="A0A1G8QUV2"/>
<evidence type="ECO:0000256" key="2">
    <source>
        <dbReference type="ARBA" id="ARBA00005069"/>
    </source>
</evidence>
<feature type="binding site" evidence="6">
    <location>
        <begin position="11"/>
        <end position="18"/>
    </location>
    <ligand>
        <name>ATP</name>
        <dbReference type="ChEBI" id="CHEBI:30616"/>
    </ligand>
</feature>
<accession>A0A1G8QUV2</accession>
<dbReference type="GO" id="GO:0006015">
    <property type="term" value="P:5-phosphoribose 1-diphosphate biosynthetic process"/>
    <property type="evidence" value="ECO:0007669"/>
    <property type="project" value="UniProtKB-UniRule"/>
</dbReference>
<dbReference type="InterPro" id="IPR012699">
    <property type="entry name" value="PhnN"/>
</dbReference>
<proteinExistence type="inferred from homology"/>
<dbReference type="NCBIfam" id="TIGR02322">
    <property type="entry name" value="phosphon_PhnN"/>
    <property type="match status" value="1"/>
</dbReference>
<gene>
    <name evidence="6" type="primary">phnN</name>
    <name evidence="8" type="ORF">SAMN05421850_10885</name>
</gene>
<name>A0A1G8QUV2_9RHOB</name>
<dbReference type="GO" id="GO:0033863">
    <property type="term" value="F:ribose 1,5-bisphosphate phosphokinase activity"/>
    <property type="evidence" value="ECO:0007669"/>
    <property type="project" value="UniProtKB-UniRule"/>
</dbReference>
<dbReference type="UniPathway" id="UPA00087">
    <property type="reaction ID" value="UER00175"/>
</dbReference>
<evidence type="ECO:0000313" key="9">
    <source>
        <dbReference type="Proteomes" id="UP000199340"/>
    </source>
</evidence>
<evidence type="ECO:0000256" key="1">
    <source>
        <dbReference type="ARBA" id="ARBA00000373"/>
    </source>
</evidence>
<evidence type="ECO:0000256" key="5">
    <source>
        <dbReference type="ARBA" id="ARBA00022840"/>
    </source>
</evidence>
<evidence type="ECO:0000313" key="8">
    <source>
        <dbReference type="EMBL" id="SDJ07950.1"/>
    </source>
</evidence>
<keyword evidence="9" id="KW-1185">Reference proteome</keyword>
<feature type="domain" description="Guanylate kinase-like" evidence="7">
    <location>
        <begin position="4"/>
        <end position="177"/>
    </location>
</feature>
<sequence length="181" mass="18807">MNGGRLIAVVGPSGVGKDSLIDGLLAAAPALRRVRRVITRDAALGGEDFDPATPEAFAEAVQRGAFCLHWAAHGMQYGLPAGVLQTVRGGADRVANLSRSALPRAAEVFPRLVVMNVIAAPEVLARRLAGRGRETAEEIAGRLAQASKPLPSGLDVVTVVNDGPLEHAVAQALAALQKERA</sequence>
<dbReference type="GO" id="GO:0005829">
    <property type="term" value="C:cytosol"/>
    <property type="evidence" value="ECO:0007669"/>
    <property type="project" value="TreeGrafter"/>
</dbReference>
<keyword evidence="5 6" id="KW-0067">ATP-binding</keyword>
<comment type="catalytic activity">
    <reaction evidence="1 6">
        <text>alpha-D-ribose 1,5-bisphosphate + ATP = 5-phospho-alpha-D-ribose 1-diphosphate + ADP</text>
        <dbReference type="Rhea" id="RHEA:20109"/>
        <dbReference type="ChEBI" id="CHEBI:30616"/>
        <dbReference type="ChEBI" id="CHEBI:58017"/>
        <dbReference type="ChEBI" id="CHEBI:68688"/>
        <dbReference type="ChEBI" id="CHEBI:456216"/>
        <dbReference type="EC" id="2.7.4.23"/>
    </reaction>
</comment>
<comment type="similarity">
    <text evidence="6">Belongs to the ribose 1,5-bisphosphokinase family.</text>
</comment>
<keyword evidence="3 6" id="KW-0808">Transferase</keyword>
<dbReference type="PROSITE" id="PS50052">
    <property type="entry name" value="GUANYLATE_KINASE_2"/>
    <property type="match status" value="1"/>
</dbReference>
<evidence type="ECO:0000256" key="6">
    <source>
        <dbReference type="HAMAP-Rule" id="MF_00836"/>
    </source>
</evidence>
<dbReference type="OrthoDB" id="341217at2"/>
<dbReference type="STRING" id="490829.SAMN05421850_10885"/>
<organism evidence="8 9">
    <name type="scientific">Lutimaribacter saemankumensis</name>
    <dbReference type="NCBI Taxonomy" id="490829"/>
    <lineage>
        <taxon>Bacteria</taxon>
        <taxon>Pseudomonadati</taxon>
        <taxon>Pseudomonadota</taxon>
        <taxon>Alphaproteobacteria</taxon>
        <taxon>Rhodobacterales</taxon>
        <taxon>Roseobacteraceae</taxon>
        <taxon>Lutimaribacter</taxon>
    </lineage>
</organism>